<dbReference type="RefSeq" id="WP_171091202.1">
    <property type="nucleotide sequence ID" value="NZ_CP053069.1"/>
</dbReference>
<evidence type="ECO:0000256" key="1">
    <source>
        <dbReference type="ARBA" id="ARBA00004370"/>
    </source>
</evidence>
<sequence>MKKLLTATVISALGLASGAALARPYGDMGRVIEARPVYESVATTTQQCWTQPVTRVETQYVPQTSGAGAVLGALVGGALGAQAGDRHHGRDHGATVAGALIGGLIGNAVEGSRSPAYAQPVAYTQPVQRCRPVQSVANRVVAYDVRYEYRGREYRTRTVQAPGPYIPVNVAVYGRPAPVAPVYVRGYGY</sequence>
<comment type="subcellular location">
    <subcellularLocation>
        <location evidence="1">Membrane</location>
    </subcellularLocation>
</comment>
<evidence type="ECO:0000313" key="5">
    <source>
        <dbReference type="EMBL" id="QJR10582.1"/>
    </source>
</evidence>
<feature type="domain" description="Glycine zipper 2TM" evidence="4">
    <location>
        <begin position="67"/>
        <end position="110"/>
    </location>
</feature>
<dbReference type="KEGG" id="uru:DSM104443_01646"/>
<proteinExistence type="predicted"/>
<feature type="chain" id="PRO_5027063307" description="Glycine zipper 2TM domain-containing protein" evidence="3">
    <location>
        <begin position="23"/>
        <end position="189"/>
    </location>
</feature>
<dbReference type="EMBL" id="CP053069">
    <property type="protein sequence ID" value="QJR10582.1"/>
    <property type="molecule type" value="Genomic_DNA"/>
</dbReference>
<evidence type="ECO:0000313" key="6">
    <source>
        <dbReference type="Proteomes" id="UP000501534"/>
    </source>
</evidence>
<reference evidence="5 6" key="1">
    <citation type="submission" date="2020-04" db="EMBL/GenBank/DDBJ databases">
        <title>Usitatibacter rugosus gen. nov., sp. nov. and Usitatibacter palustris sp. nov., novel members of Usitatibacteraceae fam. nov. within the order Nitrosomonadales isolated from soil.</title>
        <authorList>
            <person name="Huber K.J."/>
            <person name="Neumann-Schaal M."/>
            <person name="Geppert A."/>
            <person name="Luckner M."/>
            <person name="Wanner G."/>
            <person name="Overmann J."/>
        </authorList>
    </citation>
    <scope>NUCLEOTIDE SEQUENCE [LARGE SCALE GENOMIC DNA]</scope>
    <source>
        <strain evidence="5 6">0125_3</strain>
    </source>
</reference>
<dbReference type="Pfam" id="PF05433">
    <property type="entry name" value="Rick_17kDa_Anti"/>
    <property type="match status" value="1"/>
</dbReference>
<dbReference type="GO" id="GO:0019867">
    <property type="term" value="C:outer membrane"/>
    <property type="evidence" value="ECO:0007669"/>
    <property type="project" value="InterPro"/>
</dbReference>
<keyword evidence="3" id="KW-0732">Signal</keyword>
<evidence type="ECO:0000259" key="4">
    <source>
        <dbReference type="Pfam" id="PF05433"/>
    </source>
</evidence>
<name>A0A6M4GU81_9PROT</name>
<keyword evidence="2" id="KW-0472">Membrane</keyword>
<protein>
    <recommendedName>
        <fullName evidence="4">Glycine zipper 2TM domain-containing protein</fullName>
    </recommendedName>
</protein>
<keyword evidence="6" id="KW-1185">Reference proteome</keyword>
<dbReference type="InterPro" id="IPR051407">
    <property type="entry name" value="Bact_OM_lipoprot/Surf_antigen"/>
</dbReference>
<dbReference type="PANTHER" id="PTHR35603">
    <property type="match status" value="1"/>
</dbReference>
<accession>A0A6M4GU81</accession>
<dbReference type="InterPro" id="IPR008816">
    <property type="entry name" value="Gly_zipper_2TM_dom"/>
</dbReference>
<evidence type="ECO:0000256" key="2">
    <source>
        <dbReference type="ARBA" id="ARBA00023136"/>
    </source>
</evidence>
<dbReference type="Proteomes" id="UP000501534">
    <property type="component" value="Chromosome"/>
</dbReference>
<dbReference type="PANTHER" id="PTHR35603:SF2">
    <property type="entry name" value="OUTER MEMBRANE LIPOPROTEIN"/>
    <property type="match status" value="1"/>
</dbReference>
<dbReference type="AlphaFoldDB" id="A0A6M4GU81"/>
<organism evidence="5 6">
    <name type="scientific">Usitatibacter rugosus</name>
    <dbReference type="NCBI Taxonomy" id="2732067"/>
    <lineage>
        <taxon>Bacteria</taxon>
        <taxon>Pseudomonadati</taxon>
        <taxon>Pseudomonadota</taxon>
        <taxon>Betaproteobacteria</taxon>
        <taxon>Nitrosomonadales</taxon>
        <taxon>Usitatibacteraceae</taxon>
        <taxon>Usitatibacter</taxon>
    </lineage>
</organism>
<gene>
    <name evidence="5" type="ORF">DSM104443_01646</name>
</gene>
<feature type="signal peptide" evidence="3">
    <location>
        <begin position="1"/>
        <end position="22"/>
    </location>
</feature>
<evidence type="ECO:0000256" key="3">
    <source>
        <dbReference type="SAM" id="SignalP"/>
    </source>
</evidence>